<name>A0A3E4GQU9_9FIRM</name>
<reference evidence="1 2" key="1">
    <citation type="submission" date="2018-08" db="EMBL/GenBank/DDBJ databases">
        <title>A genome reference for cultivated species of the human gut microbiota.</title>
        <authorList>
            <person name="Zou Y."/>
            <person name="Xue W."/>
            <person name="Luo G."/>
        </authorList>
    </citation>
    <scope>NUCLEOTIDE SEQUENCE [LARGE SCALE GENOMIC DNA]</scope>
    <source>
        <strain evidence="1 2">TM07-19</strain>
    </source>
</reference>
<dbReference type="GeneID" id="92825647"/>
<dbReference type="AlphaFoldDB" id="A0A3E4GQU9"/>
<evidence type="ECO:0000313" key="1">
    <source>
        <dbReference type="EMBL" id="RGJ24121.1"/>
    </source>
</evidence>
<sequence>MEIVVWRVQCGDHLIPIHVVNGVYYLNGKFEEEKQFCRNRLNVNYNPEAPKPEMWLKYLKDLVEEEDIPTIQEYLGYLLICRATFYK</sequence>
<gene>
    <name evidence="1" type="ORF">DXD67_06315</name>
</gene>
<dbReference type="EMBL" id="QSOV01000005">
    <property type="protein sequence ID" value="RGJ24121.1"/>
    <property type="molecule type" value="Genomic_DNA"/>
</dbReference>
<proteinExistence type="predicted"/>
<accession>A0A3E4GQU9</accession>
<protein>
    <submittedName>
        <fullName evidence="1">Uncharacterized protein</fullName>
    </submittedName>
</protein>
<comment type="caution">
    <text evidence="1">The sequence shown here is derived from an EMBL/GenBank/DDBJ whole genome shotgun (WGS) entry which is preliminary data.</text>
</comment>
<dbReference type="Proteomes" id="UP000260655">
    <property type="component" value="Unassembled WGS sequence"/>
</dbReference>
<organism evidence="1 2">
    <name type="scientific">Coprococcus comes</name>
    <dbReference type="NCBI Taxonomy" id="410072"/>
    <lineage>
        <taxon>Bacteria</taxon>
        <taxon>Bacillati</taxon>
        <taxon>Bacillota</taxon>
        <taxon>Clostridia</taxon>
        <taxon>Lachnospirales</taxon>
        <taxon>Lachnospiraceae</taxon>
        <taxon>Coprococcus</taxon>
    </lineage>
</organism>
<dbReference type="RefSeq" id="WP_117557074.1">
    <property type="nucleotide sequence ID" value="NZ_CP070062.1"/>
</dbReference>
<evidence type="ECO:0000313" key="2">
    <source>
        <dbReference type="Proteomes" id="UP000260655"/>
    </source>
</evidence>